<proteinExistence type="predicted"/>
<dbReference type="Proteomes" id="UP000007799">
    <property type="component" value="Unassembled WGS sequence"/>
</dbReference>
<dbReference type="AlphaFoldDB" id="F2U3Y5"/>
<dbReference type="InParanoid" id="F2U3Y5"/>
<feature type="compositionally biased region" description="Basic and acidic residues" evidence="1">
    <location>
        <begin position="62"/>
        <end position="74"/>
    </location>
</feature>
<gene>
    <name evidence="2" type="ORF">PTSG_11949</name>
</gene>
<dbReference type="GeneID" id="16077100"/>
<dbReference type="KEGG" id="sre:PTSG_11949"/>
<evidence type="ECO:0000256" key="1">
    <source>
        <dbReference type="SAM" id="MobiDB-lite"/>
    </source>
</evidence>
<reference evidence="2" key="1">
    <citation type="submission" date="2009-08" db="EMBL/GenBank/DDBJ databases">
        <title>Annotation of Salpingoeca rosetta.</title>
        <authorList>
            <consortium name="The Broad Institute Genome Sequencing Platform"/>
            <person name="Russ C."/>
            <person name="Cuomo C."/>
            <person name="Burger G."/>
            <person name="Gray M.W."/>
            <person name="Holland P.W.H."/>
            <person name="King N."/>
            <person name="Lang F.B.F."/>
            <person name="Roger A.J."/>
            <person name="Ruiz-Trillo I."/>
            <person name="Young S.K."/>
            <person name="Zeng Q."/>
            <person name="Gargeya S."/>
            <person name="Alvarado L."/>
            <person name="Berlin A."/>
            <person name="Chapman S.B."/>
            <person name="Chen Z."/>
            <person name="Freedman E."/>
            <person name="Gellesch M."/>
            <person name="Goldberg J."/>
            <person name="Griggs A."/>
            <person name="Gujja S."/>
            <person name="Heilman E."/>
            <person name="Heiman D."/>
            <person name="Howarth C."/>
            <person name="Mehta T."/>
            <person name="Neiman D."/>
            <person name="Pearson M."/>
            <person name="Roberts A."/>
            <person name="Saif S."/>
            <person name="Shea T."/>
            <person name="Shenoy N."/>
            <person name="Sisk P."/>
            <person name="Stolte C."/>
            <person name="Sykes S."/>
            <person name="White J."/>
            <person name="Yandava C."/>
            <person name="Haas B."/>
            <person name="Nusbaum C."/>
            <person name="Birren B."/>
        </authorList>
    </citation>
    <scope>NUCLEOTIDE SEQUENCE [LARGE SCALE GENOMIC DNA]</scope>
    <source>
        <strain evidence="2">ATCC 50818</strain>
    </source>
</reference>
<sequence>MKKEQAAQGSICHKNYPPPRLSCKRLLNARPPKCSQFIQRGRPQESRLGMNVAEVDKEDKELVHGPEDMAERVCIHPHHTR</sequence>
<organism evidence="3">
    <name type="scientific">Salpingoeca rosetta (strain ATCC 50818 / BSB-021)</name>
    <dbReference type="NCBI Taxonomy" id="946362"/>
    <lineage>
        <taxon>Eukaryota</taxon>
        <taxon>Choanoflagellata</taxon>
        <taxon>Craspedida</taxon>
        <taxon>Salpingoecidae</taxon>
        <taxon>Salpingoeca</taxon>
    </lineage>
</organism>
<protein>
    <submittedName>
        <fullName evidence="2">Uncharacterized protein</fullName>
    </submittedName>
</protein>
<evidence type="ECO:0000313" key="2">
    <source>
        <dbReference type="EMBL" id="EGD82329.1"/>
    </source>
</evidence>
<accession>F2U3Y5</accession>
<evidence type="ECO:0000313" key="3">
    <source>
        <dbReference type="Proteomes" id="UP000007799"/>
    </source>
</evidence>
<dbReference type="RefSeq" id="XP_004996512.1">
    <property type="nucleotide sequence ID" value="XM_004996455.1"/>
</dbReference>
<feature type="region of interest" description="Disordered" evidence="1">
    <location>
        <begin position="62"/>
        <end position="81"/>
    </location>
</feature>
<dbReference type="EMBL" id="GL832960">
    <property type="protein sequence ID" value="EGD82329.1"/>
    <property type="molecule type" value="Genomic_DNA"/>
</dbReference>
<keyword evidence="3" id="KW-1185">Reference proteome</keyword>
<name>F2U3Y5_SALR5</name>